<dbReference type="AlphaFoldDB" id="A0A9D1TA87"/>
<dbReference type="GO" id="GO:0016832">
    <property type="term" value="F:aldehyde-lyase activity"/>
    <property type="evidence" value="ECO:0007669"/>
    <property type="project" value="TreeGrafter"/>
</dbReference>
<feature type="domain" description="Class II aldolase/adducin N-terminal" evidence="3">
    <location>
        <begin position="17"/>
        <end position="193"/>
    </location>
</feature>
<dbReference type="PANTHER" id="PTHR22789:SF0">
    <property type="entry name" value="3-OXO-TETRONATE 4-PHOSPHATE DECARBOXYLASE-RELATED"/>
    <property type="match status" value="1"/>
</dbReference>
<dbReference type="Pfam" id="PF00596">
    <property type="entry name" value="Aldolase_II"/>
    <property type="match status" value="1"/>
</dbReference>
<keyword evidence="1" id="KW-0479">Metal-binding</keyword>
<evidence type="ECO:0000256" key="1">
    <source>
        <dbReference type="ARBA" id="ARBA00022723"/>
    </source>
</evidence>
<dbReference type="InterPro" id="IPR001303">
    <property type="entry name" value="Aldolase_II/adducin_N"/>
</dbReference>
<dbReference type="GO" id="GO:0005829">
    <property type="term" value="C:cytosol"/>
    <property type="evidence" value="ECO:0007669"/>
    <property type="project" value="TreeGrafter"/>
</dbReference>
<accession>A0A9D1TA87</accession>
<dbReference type="Gene3D" id="3.40.225.10">
    <property type="entry name" value="Class II aldolase/adducin N-terminal domain"/>
    <property type="match status" value="1"/>
</dbReference>
<dbReference type="EMBL" id="DVOO01000011">
    <property type="protein sequence ID" value="HIV24808.1"/>
    <property type="molecule type" value="Genomic_DNA"/>
</dbReference>
<dbReference type="SMART" id="SM01007">
    <property type="entry name" value="Aldolase_II"/>
    <property type="match status" value="1"/>
</dbReference>
<evidence type="ECO:0000259" key="3">
    <source>
        <dbReference type="SMART" id="SM01007"/>
    </source>
</evidence>
<evidence type="ECO:0000256" key="2">
    <source>
        <dbReference type="ARBA" id="ARBA00023239"/>
    </source>
</evidence>
<keyword evidence="2" id="KW-0456">Lyase</keyword>
<dbReference type="PANTHER" id="PTHR22789">
    <property type="entry name" value="FUCULOSE PHOSPHATE ALDOLASE"/>
    <property type="match status" value="1"/>
</dbReference>
<protein>
    <submittedName>
        <fullName evidence="4">Class II aldolase/adducin family protein</fullName>
    </submittedName>
</protein>
<name>A0A9D1TA87_9FIRM</name>
<dbReference type="Proteomes" id="UP000824169">
    <property type="component" value="Unassembled WGS sequence"/>
</dbReference>
<organism evidence="4 5">
    <name type="scientific">Candidatus Scatomonas pullistercoris</name>
    <dbReference type="NCBI Taxonomy" id="2840920"/>
    <lineage>
        <taxon>Bacteria</taxon>
        <taxon>Bacillati</taxon>
        <taxon>Bacillota</taxon>
        <taxon>Clostridia</taxon>
        <taxon>Lachnospirales</taxon>
        <taxon>Lachnospiraceae</taxon>
        <taxon>Lachnospiraceae incertae sedis</taxon>
        <taxon>Candidatus Scatomonas</taxon>
    </lineage>
</organism>
<sequence length="291" mass="32073">MSYQFDNKYPSDFEVKRDILEIGRRMYAKNFVAANDGNISAKVSENTIWCTPTGVSKGYMTDEMLVLMDLDGNVLKGDLQPSSEVKMHLRVYRENPEIQAVVHAHPPAATSYAIAGMPLNRAILTEAVMGIGEIPLAPYAMPGTEEVPDSIAPFVNTHNGCLLANHGALTWGKNAMEAWMRMESVEYYALVSMYTNGLIGEAHELTCDQVDRLIERRTNSGIYTGGRPLCHNCDSDGRPACMENQCGGKKEKASCSSCGHTEKADSLEDQKDVETVVQIVRQILEKGNFGK</sequence>
<dbReference type="InterPro" id="IPR036409">
    <property type="entry name" value="Aldolase_II/adducin_N_sf"/>
</dbReference>
<evidence type="ECO:0000313" key="4">
    <source>
        <dbReference type="EMBL" id="HIV24808.1"/>
    </source>
</evidence>
<dbReference type="GO" id="GO:0046872">
    <property type="term" value="F:metal ion binding"/>
    <property type="evidence" value="ECO:0007669"/>
    <property type="project" value="UniProtKB-KW"/>
</dbReference>
<gene>
    <name evidence="4" type="ORF">IAB71_03325</name>
</gene>
<dbReference type="SUPFAM" id="SSF53639">
    <property type="entry name" value="AraD/HMP-PK domain-like"/>
    <property type="match status" value="1"/>
</dbReference>
<reference evidence="4" key="1">
    <citation type="submission" date="2020-10" db="EMBL/GenBank/DDBJ databases">
        <authorList>
            <person name="Gilroy R."/>
        </authorList>
    </citation>
    <scope>NUCLEOTIDE SEQUENCE</scope>
    <source>
        <strain evidence="4">CHK188-20938</strain>
    </source>
</reference>
<comment type="caution">
    <text evidence="4">The sequence shown here is derived from an EMBL/GenBank/DDBJ whole genome shotgun (WGS) entry which is preliminary data.</text>
</comment>
<reference evidence="4" key="2">
    <citation type="journal article" date="2021" name="PeerJ">
        <title>Extensive microbial diversity within the chicken gut microbiome revealed by metagenomics and culture.</title>
        <authorList>
            <person name="Gilroy R."/>
            <person name="Ravi A."/>
            <person name="Getino M."/>
            <person name="Pursley I."/>
            <person name="Horton D.L."/>
            <person name="Alikhan N.F."/>
            <person name="Baker D."/>
            <person name="Gharbi K."/>
            <person name="Hall N."/>
            <person name="Watson M."/>
            <person name="Adriaenssens E.M."/>
            <person name="Foster-Nyarko E."/>
            <person name="Jarju S."/>
            <person name="Secka A."/>
            <person name="Antonio M."/>
            <person name="Oren A."/>
            <person name="Chaudhuri R.R."/>
            <person name="La Ragione R."/>
            <person name="Hildebrand F."/>
            <person name="Pallen M.J."/>
        </authorList>
    </citation>
    <scope>NUCLEOTIDE SEQUENCE</scope>
    <source>
        <strain evidence="4">CHK188-20938</strain>
    </source>
</reference>
<dbReference type="InterPro" id="IPR050197">
    <property type="entry name" value="Aldolase_class_II_sugar_metab"/>
</dbReference>
<dbReference type="GO" id="GO:0019323">
    <property type="term" value="P:pentose catabolic process"/>
    <property type="evidence" value="ECO:0007669"/>
    <property type="project" value="TreeGrafter"/>
</dbReference>
<evidence type="ECO:0000313" key="5">
    <source>
        <dbReference type="Proteomes" id="UP000824169"/>
    </source>
</evidence>
<proteinExistence type="predicted"/>